<reference evidence="2 3" key="1">
    <citation type="submission" date="2020-08" db="EMBL/GenBank/DDBJ databases">
        <title>Genomic Encyclopedia of Type Strains, Phase IV (KMG-IV): sequencing the most valuable type-strain genomes for metagenomic binning, comparative biology and taxonomic classification.</title>
        <authorList>
            <person name="Goeker M."/>
        </authorList>
    </citation>
    <scope>NUCLEOTIDE SEQUENCE [LARGE SCALE GENOMIC DNA]</scope>
    <source>
        <strain evidence="2 3">DSM 16268</strain>
    </source>
</reference>
<dbReference type="Pfam" id="PF06210">
    <property type="entry name" value="DUF1003"/>
    <property type="match status" value="1"/>
</dbReference>
<dbReference type="PANTHER" id="PTHR41386">
    <property type="entry name" value="INTEGRAL MEMBRANE PROTEIN-RELATED"/>
    <property type="match status" value="1"/>
</dbReference>
<evidence type="ECO:0000313" key="2">
    <source>
        <dbReference type="EMBL" id="MBB5752838.1"/>
    </source>
</evidence>
<keyword evidence="1" id="KW-1133">Transmembrane helix</keyword>
<comment type="caution">
    <text evidence="2">The sequence shown here is derived from an EMBL/GenBank/DDBJ whole genome shotgun (WGS) entry which is preliminary data.</text>
</comment>
<dbReference type="RefSeq" id="WP_183855003.1">
    <property type="nucleotide sequence ID" value="NZ_JACHOO010000003.1"/>
</dbReference>
<accession>A0A7W9FLG1</accession>
<keyword evidence="3" id="KW-1185">Reference proteome</keyword>
<gene>
    <name evidence="2" type="ORF">GGQ63_001892</name>
</gene>
<feature type="transmembrane region" description="Helical" evidence="1">
    <location>
        <begin position="61"/>
        <end position="89"/>
    </location>
</feature>
<evidence type="ECO:0000256" key="1">
    <source>
        <dbReference type="SAM" id="Phobius"/>
    </source>
</evidence>
<protein>
    <submittedName>
        <fullName evidence="2">Putative membrane protein</fullName>
    </submittedName>
</protein>
<sequence>MTEDEKIADYARRMTGAGGGRPPEDVLSVVRRIARVTHVASDVHREEREARSFGERLADRIAAIGGSWSFLITFGAVILVWVVLNVWILARVGAAFDPYPFILLNLFLSLLAAVQAPIIMMSQNRQAARDRFAASHDYEVNLKAEIEIMSLHEKLDRIREGELAAILARLEALERRGPS</sequence>
<organism evidence="2 3">
    <name type="scientific">Prosthecomicrobium pneumaticum</name>
    <dbReference type="NCBI Taxonomy" id="81895"/>
    <lineage>
        <taxon>Bacteria</taxon>
        <taxon>Pseudomonadati</taxon>
        <taxon>Pseudomonadota</taxon>
        <taxon>Alphaproteobacteria</taxon>
        <taxon>Hyphomicrobiales</taxon>
        <taxon>Kaistiaceae</taxon>
        <taxon>Prosthecomicrobium</taxon>
    </lineage>
</organism>
<feature type="transmembrane region" description="Helical" evidence="1">
    <location>
        <begin position="101"/>
        <end position="121"/>
    </location>
</feature>
<keyword evidence="1" id="KW-0472">Membrane</keyword>
<keyword evidence="1" id="KW-0812">Transmembrane</keyword>
<dbReference type="InterPro" id="IPR010406">
    <property type="entry name" value="DUF1003"/>
</dbReference>
<dbReference type="AlphaFoldDB" id="A0A7W9FLG1"/>
<evidence type="ECO:0000313" key="3">
    <source>
        <dbReference type="Proteomes" id="UP000523821"/>
    </source>
</evidence>
<dbReference type="PANTHER" id="PTHR41386:SF1">
    <property type="entry name" value="MEMBRANE PROTEIN"/>
    <property type="match status" value="1"/>
</dbReference>
<dbReference type="Proteomes" id="UP000523821">
    <property type="component" value="Unassembled WGS sequence"/>
</dbReference>
<dbReference type="EMBL" id="JACHOO010000003">
    <property type="protein sequence ID" value="MBB5752838.1"/>
    <property type="molecule type" value="Genomic_DNA"/>
</dbReference>
<proteinExistence type="predicted"/>
<name>A0A7W9FLG1_9HYPH</name>